<evidence type="ECO:0000313" key="1">
    <source>
        <dbReference type="EMBL" id="KKN02950.1"/>
    </source>
</evidence>
<dbReference type="AlphaFoldDB" id="A0A0F9M6A7"/>
<dbReference type="EMBL" id="LAZR01005088">
    <property type="protein sequence ID" value="KKN02950.1"/>
    <property type="molecule type" value="Genomic_DNA"/>
</dbReference>
<reference evidence="1" key="1">
    <citation type="journal article" date="2015" name="Nature">
        <title>Complex archaea that bridge the gap between prokaryotes and eukaryotes.</title>
        <authorList>
            <person name="Spang A."/>
            <person name="Saw J.H."/>
            <person name="Jorgensen S.L."/>
            <person name="Zaremba-Niedzwiedzka K."/>
            <person name="Martijn J."/>
            <person name="Lind A.E."/>
            <person name="van Eijk R."/>
            <person name="Schleper C."/>
            <person name="Guy L."/>
            <person name="Ettema T.J."/>
        </authorList>
    </citation>
    <scope>NUCLEOTIDE SEQUENCE</scope>
</reference>
<organism evidence="1">
    <name type="scientific">marine sediment metagenome</name>
    <dbReference type="NCBI Taxonomy" id="412755"/>
    <lineage>
        <taxon>unclassified sequences</taxon>
        <taxon>metagenomes</taxon>
        <taxon>ecological metagenomes</taxon>
    </lineage>
</organism>
<comment type="caution">
    <text evidence="1">The sequence shown here is derived from an EMBL/GenBank/DDBJ whole genome shotgun (WGS) entry which is preliminary data.</text>
</comment>
<proteinExistence type="predicted"/>
<sequence length="61" mass="7379">MPGMFTEEVDKIVELLEEIIERKIEEAEKDYDEECDMRSRSVFNMKQELKENLLCIFQHLL</sequence>
<protein>
    <submittedName>
        <fullName evidence="1">Uncharacterized protein</fullName>
    </submittedName>
</protein>
<name>A0A0F9M6A7_9ZZZZ</name>
<accession>A0A0F9M6A7</accession>
<gene>
    <name evidence="1" type="ORF">LCGC14_1112470</name>
</gene>